<keyword evidence="1" id="KW-0004">4Fe-4S</keyword>
<comment type="caution">
    <text evidence="6">The sequence shown here is derived from an EMBL/GenBank/DDBJ whole genome shotgun (WGS) entry which is preliminary data.</text>
</comment>
<reference evidence="6 7" key="1">
    <citation type="submission" date="2024-04" db="EMBL/GenBank/DDBJ databases">
        <title>Novel genus in family Flammeovirgaceae.</title>
        <authorList>
            <person name="Nguyen T.H."/>
            <person name="Vuong T.Q."/>
            <person name="Le H."/>
            <person name="Kim S.-G."/>
        </authorList>
    </citation>
    <scope>NUCLEOTIDE SEQUENCE [LARGE SCALE GENOMIC DNA]</scope>
    <source>
        <strain evidence="6 7">JCM 23209</strain>
    </source>
</reference>
<dbReference type="AlphaFoldDB" id="A0AAW9S7H9"/>
<dbReference type="InterPro" id="IPR036188">
    <property type="entry name" value="FAD/NAD-bd_sf"/>
</dbReference>
<dbReference type="PANTHER" id="PTHR43498:SF1">
    <property type="entry name" value="COB--COM HETERODISULFIDE REDUCTASE IRON-SULFUR SUBUNIT A"/>
    <property type="match status" value="1"/>
</dbReference>
<dbReference type="Proteomes" id="UP001403385">
    <property type="component" value="Unassembled WGS sequence"/>
</dbReference>
<evidence type="ECO:0000313" key="7">
    <source>
        <dbReference type="Proteomes" id="UP001403385"/>
    </source>
</evidence>
<dbReference type="Pfam" id="PF12831">
    <property type="entry name" value="FAD_oxidored"/>
    <property type="match status" value="1"/>
</dbReference>
<keyword evidence="4" id="KW-0408">Iron</keyword>
<keyword evidence="3" id="KW-0560">Oxidoreductase</keyword>
<dbReference type="PANTHER" id="PTHR43498">
    <property type="entry name" value="FERREDOXIN:COB-COM HETERODISULFIDE REDUCTASE SUBUNIT A"/>
    <property type="match status" value="1"/>
</dbReference>
<organism evidence="6 7">
    <name type="scientific">Rapidithrix thailandica</name>
    <dbReference type="NCBI Taxonomy" id="413964"/>
    <lineage>
        <taxon>Bacteria</taxon>
        <taxon>Pseudomonadati</taxon>
        <taxon>Bacteroidota</taxon>
        <taxon>Cytophagia</taxon>
        <taxon>Cytophagales</taxon>
        <taxon>Flammeovirgaceae</taxon>
        <taxon>Rapidithrix</taxon>
    </lineage>
</organism>
<name>A0AAW9S7H9_9BACT</name>
<dbReference type="RefSeq" id="WP_346820063.1">
    <property type="nucleotide sequence ID" value="NZ_JBDKWZ010000002.1"/>
</dbReference>
<dbReference type="EMBL" id="JBDKWZ010000002">
    <property type="protein sequence ID" value="MEN7547278.1"/>
    <property type="molecule type" value="Genomic_DNA"/>
</dbReference>
<protein>
    <submittedName>
        <fullName evidence="6">FAD-dependent oxidoreductase</fullName>
    </submittedName>
</protein>
<dbReference type="InterPro" id="IPR039650">
    <property type="entry name" value="HdrA-like"/>
</dbReference>
<accession>A0AAW9S7H9</accession>
<dbReference type="SUPFAM" id="SSF51905">
    <property type="entry name" value="FAD/NAD(P)-binding domain"/>
    <property type="match status" value="1"/>
</dbReference>
<keyword evidence="2" id="KW-0479">Metal-binding</keyword>
<keyword evidence="7" id="KW-1185">Reference proteome</keyword>
<evidence type="ECO:0000256" key="2">
    <source>
        <dbReference type="ARBA" id="ARBA00022723"/>
    </source>
</evidence>
<evidence type="ECO:0000256" key="3">
    <source>
        <dbReference type="ARBA" id="ARBA00023002"/>
    </source>
</evidence>
<gene>
    <name evidence="6" type="ORF">AAG747_05125</name>
</gene>
<dbReference type="GO" id="GO:0046872">
    <property type="term" value="F:metal ion binding"/>
    <property type="evidence" value="ECO:0007669"/>
    <property type="project" value="UniProtKB-KW"/>
</dbReference>
<dbReference type="Gene3D" id="3.50.50.60">
    <property type="entry name" value="FAD/NAD(P)-binding domain"/>
    <property type="match status" value="1"/>
</dbReference>
<evidence type="ECO:0000256" key="4">
    <source>
        <dbReference type="ARBA" id="ARBA00023004"/>
    </source>
</evidence>
<sequence>MTHHYLLKYLILILIISARTSYAQKKTEFQLLIVGGGASGTMAGVQAARMGVKTLIVERTEWLGGMLTSAGVSAIDGNHQLPSGLWGEFRQKLYDHYGGAEKVSTGWVSNTLFEPSVGNKILKEMAAAEANLTVWYNAEWVKAEPQEEKWNVLVRWKGKEHHLKSVLVIDATELGDVMATLGAGYSIGMDSKYSSGEQYAPEKENNIIQDMTYVVTLKDYGKGADKTIKKPLGYDPSVFACACNVADPISFDNEKNDCHKMMTYGKLPNNKYMINWPHCGNDIYLNFIEASEEERNRQIEEAKLHSLRFIYYLQTELGLKHLGLAKKEYPSKDHLPFIPYYRESRRLKGIATLTLNHLTDPYDQPQAYYRTGIAVGDYPIDHHHLKNPEAPEIDFVKIRVPSYNIPLGSLIPQEVKGLIVAEKSISVSNIVNGTTRLQPVVLEIGQAAGALAAISLKNKRPPRAVSVREVQAALLEANAYLMPYIDVRPGDPHFQVLQRIGATGILKGKGVAYKWANQMWFYPELPVSEFELLSGLREYYPELKNDWSATGELLHLPGFVKIVQKIRPSLNLELLKKDWQHWGFESPWDENILLSRRIIAVLLDHYLDPFSIKINMAGHIE</sequence>
<dbReference type="GO" id="GO:0051539">
    <property type="term" value="F:4 iron, 4 sulfur cluster binding"/>
    <property type="evidence" value="ECO:0007669"/>
    <property type="project" value="UniProtKB-KW"/>
</dbReference>
<evidence type="ECO:0000256" key="1">
    <source>
        <dbReference type="ARBA" id="ARBA00022485"/>
    </source>
</evidence>
<evidence type="ECO:0000256" key="5">
    <source>
        <dbReference type="ARBA" id="ARBA00023014"/>
    </source>
</evidence>
<evidence type="ECO:0000313" key="6">
    <source>
        <dbReference type="EMBL" id="MEN7547278.1"/>
    </source>
</evidence>
<dbReference type="GO" id="GO:0016491">
    <property type="term" value="F:oxidoreductase activity"/>
    <property type="evidence" value="ECO:0007669"/>
    <property type="project" value="UniProtKB-KW"/>
</dbReference>
<proteinExistence type="predicted"/>
<keyword evidence="5" id="KW-0411">Iron-sulfur</keyword>